<dbReference type="Gene3D" id="3.10.20.30">
    <property type="match status" value="1"/>
</dbReference>
<protein>
    <recommendedName>
        <fullName evidence="3">Gamma-butyrobetaine hydroxylase-like N-terminal domain-containing protein</fullName>
    </recommendedName>
</protein>
<keyword evidence="5" id="KW-1185">Reference proteome</keyword>
<dbReference type="PANTHER" id="PTHR35303:SF5">
    <property type="entry name" value="OS02G0197800 PROTEIN"/>
    <property type="match status" value="1"/>
</dbReference>
<comment type="caution">
    <text evidence="4">The sequence shown here is derived from an EMBL/GenBank/DDBJ whole genome shotgun (WGS) entry which is preliminary data.</text>
</comment>
<dbReference type="PATRIC" id="fig|1048808.3.peg.2900"/>
<keyword evidence="1" id="KW-0479">Metal-binding</keyword>
<sequence length="228" mass="25922">MSPSRALAAIDQVDEMSNETPIPLEINLHQKSRKLTISFSDGASFDYPSEYLRVFSPAAEVKASSEPVTGKESVNIKRIEPQGQYAIRLIFDDGHDTGIYSWETLYELGQQWETKWQAYLQRLEAIGYQRGASEVETDRRITIYYFSWLVQKLGKQSEEMILPASVSNIETLLTLLRRRRPDRADMLEMESIRPTVNKQFAESFTLLEDGDEVGLIPLSPTPPATPSM</sequence>
<dbReference type="Gene3D" id="3.30.2020.30">
    <property type="match status" value="1"/>
</dbReference>
<proteinExistence type="predicted"/>
<feature type="domain" description="Gamma-butyrobetaine hydroxylase-like N-terminal" evidence="3">
    <location>
        <begin position="26"/>
        <end position="106"/>
    </location>
</feature>
<evidence type="ECO:0000313" key="5">
    <source>
        <dbReference type="Proteomes" id="UP000004491"/>
    </source>
</evidence>
<dbReference type="GO" id="GO:0046872">
    <property type="term" value="F:metal ion binding"/>
    <property type="evidence" value="ECO:0007669"/>
    <property type="project" value="UniProtKB-KW"/>
</dbReference>
<dbReference type="EMBL" id="AFOC01000104">
    <property type="protein sequence ID" value="EGV50153.1"/>
    <property type="molecule type" value="Genomic_DNA"/>
</dbReference>
<accession>G2DGW0</accession>
<dbReference type="InterPro" id="IPR038492">
    <property type="entry name" value="GBBH-like_N_sf"/>
</dbReference>
<dbReference type="InterPro" id="IPR010376">
    <property type="entry name" value="GBBH-like_N"/>
</dbReference>
<reference evidence="4" key="1">
    <citation type="journal article" date="2011" name="ISME J.">
        <title>The endosymbionts of the deep-sea tubeworms Riftia pachyptila and Tevnia jerichonana share an identical physiology as revealed by proteogenomic analyses.</title>
        <authorList>
            <person name="Gardebrecht A."/>
            <person name="Markert S."/>
            <person name="Felbeck H."/>
            <person name="Thuermer A."/>
            <person name="Albrecht D."/>
            <person name="Wollherr A."/>
            <person name="Kabisch J."/>
            <person name="Lehmann R."/>
            <person name="Daniel R."/>
            <person name="Liesegang H."/>
            <person name="Hecker M."/>
            <person name="Sievert S.M."/>
            <person name="Schweder T."/>
        </authorList>
    </citation>
    <scope>NUCLEOTIDE SEQUENCE [LARGE SCALE GENOMIC DNA]</scope>
</reference>
<dbReference type="AlphaFoldDB" id="G2DGW0"/>
<dbReference type="InterPro" id="IPR012675">
    <property type="entry name" value="Beta-grasp_dom_sf"/>
</dbReference>
<keyword evidence="2" id="KW-0408">Iron</keyword>
<evidence type="ECO:0000259" key="3">
    <source>
        <dbReference type="Pfam" id="PF06155"/>
    </source>
</evidence>
<organism evidence="4 5">
    <name type="scientific">endosymbiont of Riftia pachyptila</name>
    <name type="common">vent Ph05</name>
    <dbReference type="NCBI Taxonomy" id="1048808"/>
    <lineage>
        <taxon>Bacteria</taxon>
        <taxon>Pseudomonadati</taxon>
        <taxon>Pseudomonadota</taxon>
        <taxon>Gammaproteobacteria</taxon>
        <taxon>sulfur-oxidizing symbionts</taxon>
    </lineage>
</organism>
<dbReference type="PANTHER" id="PTHR35303">
    <property type="entry name" value="OS02G0197800 PROTEIN"/>
    <property type="match status" value="1"/>
</dbReference>
<dbReference type="Proteomes" id="UP000004491">
    <property type="component" value="Unassembled WGS sequence"/>
</dbReference>
<dbReference type="InterPro" id="IPR016155">
    <property type="entry name" value="Mopterin_synth/thiamin_S_b"/>
</dbReference>
<evidence type="ECO:0000313" key="4">
    <source>
        <dbReference type="EMBL" id="EGV50153.1"/>
    </source>
</evidence>
<name>G2DGW0_9GAMM</name>
<dbReference type="SUPFAM" id="SSF54285">
    <property type="entry name" value="MoaD/ThiS"/>
    <property type="match status" value="1"/>
</dbReference>
<evidence type="ECO:0000256" key="1">
    <source>
        <dbReference type="ARBA" id="ARBA00022723"/>
    </source>
</evidence>
<gene>
    <name evidence="4" type="ORF">Rifp1Sym_dy00110</name>
</gene>
<dbReference type="Pfam" id="PF06155">
    <property type="entry name" value="GBBH-like_N"/>
    <property type="match status" value="1"/>
</dbReference>
<evidence type="ECO:0000256" key="2">
    <source>
        <dbReference type="ARBA" id="ARBA00023004"/>
    </source>
</evidence>